<reference evidence="6" key="1">
    <citation type="submission" date="2022-12" db="EMBL/GenBank/DDBJ databases">
        <authorList>
            <person name="Petersen C."/>
        </authorList>
    </citation>
    <scope>NUCLEOTIDE SEQUENCE</scope>
    <source>
        <strain evidence="6">IBT 29677</strain>
    </source>
</reference>
<evidence type="ECO:0000256" key="4">
    <source>
        <dbReference type="ARBA" id="ARBA00023239"/>
    </source>
</evidence>
<dbReference type="GO" id="GO:0030378">
    <property type="term" value="F:serine racemase activity"/>
    <property type="evidence" value="ECO:0007669"/>
    <property type="project" value="TreeGrafter"/>
</dbReference>
<dbReference type="EMBL" id="JAPZBU010000008">
    <property type="protein sequence ID" value="KAJ5391685.1"/>
    <property type="molecule type" value="Genomic_DNA"/>
</dbReference>
<evidence type="ECO:0000259" key="5">
    <source>
        <dbReference type="Pfam" id="PF00291"/>
    </source>
</evidence>
<dbReference type="RefSeq" id="XP_056487363.1">
    <property type="nucleotide sequence ID" value="XM_056631812.1"/>
</dbReference>
<organism evidence="6 7">
    <name type="scientific">Penicillium cosmopolitanum</name>
    <dbReference type="NCBI Taxonomy" id="1131564"/>
    <lineage>
        <taxon>Eukaryota</taxon>
        <taxon>Fungi</taxon>
        <taxon>Dikarya</taxon>
        <taxon>Ascomycota</taxon>
        <taxon>Pezizomycotina</taxon>
        <taxon>Eurotiomycetes</taxon>
        <taxon>Eurotiomycetidae</taxon>
        <taxon>Eurotiales</taxon>
        <taxon>Aspergillaceae</taxon>
        <taxon>Penicillium</taxon>
    </lineage>
</organism>
<accession>A0A9X0B831</accession>
<evidence type="ECO:0000256" key="2">
    <source>
        <dbReference type="ARBA" id="ARBA00010869"/>
    </source>
</evidence>
<dbReference type="PANTHER" id="PTHR43050:SF1">
    <property type="entry name" value="SERINE RACEMASE"/>
    <property type="match status" value="1"/>
</dbReference>
<feature type="domain" description="Tryptophan synthase beta chain-like PALP" evidence="5">
    <location>
        <begin position="126"/>
        <end position="355"/>
    </location>
</feature>
<dbReference type="FunFam" id="3.40.50.1100:FF:000005">
    <property type="entry name" value="Threonine dehydratase catabolic"/>
    <property type="match status" value="1"/>
</dbReference>
<dbReference type="Proteomes" id="UP001147747">
    <property type="component" value="Unassembled WGS sequence"/>
</dbReference>
<dbReference type="GO" id="GO:0008721">
    <property type="term" value="F:D-serine ammonia-lyase activity"/>
    <property type="evidence" value="ECO:0007669"/>
    <property type="project" value="TreeGrafter"/>
</dbReference>
<evidence type="ECO:0000256" key="3">
    <source>
        <dbReference type="ARBA" id="ARBA00022898"/>
    </source>
</evidence>
<dbReference type="GO" id="GO:0003941">
    <property type="term" value="F:L-serine ammonia-lyase activity"/>
    <property type="evidence" value="ECO:0007669"/>
    <property type="project" value="TreeGrafter"/>
</dbReference>
<comment type="cofactor">
    <cofactor evidence="1">
        <name>pyridoxal 5'-phosphate</name>
        <dbReference type="ChEBI" id="CHEBI:597326"/>
    </cofactor>
</comment>
<keyword evidence="7" id="KW-1185">Reference proteome</keyword>
<dbReference type="OrthoDB" id="271064at2759"/>
<dbReference type="GO" id="GO:0030170">
    <property type="term" value="F:pyridoxal phosphate binding"/>
    <property type="evidence" value="ECO:0007669"/>
    <property type="project" value="TreeGrafter"/>
</dbReference>
<proteinExistence type="inferred from homology"/>
<reference evidence="6" key="2">
    <citation type="journal article" date="2023" name="IMA Fungus">
        <title>Comparative genomic study of the Penicillium genus elucidates a diverse pangenome and 15 lateral gene transfer events.</title>
        <authorList>
            <person name="Petersen C."/>
            <person name="Sorensen T."/>
            <person name="Nielsen M.R."/>
            <person name="Sondergaard T.E."/>
            <person name="Sorensen J.L."/>
            <person name="Fitzpatrick D.A."/>
            <person name="Frisvad J.C."/>
            <person name="Nielsen K.L."/>
        </authorList>
    </citation>
    <scope>NUCLEOTIDE SEQUENCE</scope>
    <source>
        <strain evidence="6">IBT 29677</strain>
    </source>
</reference>
<sequence length="389" mass="41819">MADHNTCPVLTPDSVRAAYSLISPYIHRTPVLRSKTLDRIASTPQEESAFKGTAFEGQKPATPIFRLYFKCENFQKIGAFKARGAFHALLRLCSELGIDEVRKRGVTTHSSGKQDNLLAWDKSNNSEGNHAQALALAAFTLNIPAHIVMPSISTKSKIAGTRAYNARVIFSGSTEPERVAIVGEVIKETGAILVPPYDHPDIILGQGTVGLELQTQVEDLLKDSDTENNPKGDSVLNAVITPLGGGGLLAGTATYFSTKPSTNVFGAEPSFEGGDDGRRGLAYGSRIPTVSTLTIADGLRTPVGEINWTLGGIFAVTEQQIKDAMKLLLERLKVFIEPSAAVPFAVILFDEDFRRIVMKEGGKGGWDVGVVLSGGNTTVEAVCRLYKES</sequence>
<dbReference type="AlphaFoldDB" id="A0A9X0B831"/>
<dbReference type="GeneID" id="81370792"/>
<gene>
    <name evidence="6" type="ORF">N7509_007175</name>
</gene>
<dbReference type="GO" id="GO:0000287">
    <property type="term" value="F:magnesium ion binding"/>
    <property type="evidence" value="ECO:0007669"/>
    <property type="project" value="TreeGrafter"/>
</dbReference>
<evidence type="ECO:0000313" key="6">
    <source>
        <dbReference type="EMBL" id="KAJ5391685.1"/>
    </source>
</evidence>
<dbReference type="CDD" id="cd01562">
    <property type="entry name" value="Thr-dehyd"/>
    <property type="match status" value="1"/>
</dbReference>
<comment type="caution">
    <text evidence="6">The sequence shown here is derived from an EMBL/GenBank/DDBJ whole genome shotgun (WGS) entry which is preliminary data.</text>
</comment>
<dbReference type="GO" id="GO:0005524">
    <property type="term" value="F:ATP binding"/>
    <property type="evidence" value="ECO:0007669"/>
    <property type="project" value="TreeGrafter"/>
</dbReference>
<dbReference type="GO" id="GO:0018114">
    <property type="term" value="F:threonine racemase activity"/>
    <property type="evidence" value="ECO:0007669"/>
    <property type="project" value="TreeGrafter"/>
</dbReference>
<dbReference type="Pfam" id="PF00291">
    <property type="entry name" value="PALP"/>
    <property type="match status" value="1"/>
</dbReference>
<evidence type="ECO:0000313" key="7">
    <source>
        <dbReference type="Proteomes" id="UP001147747"/>
    </source>
</evidence>
<name>A0A9X0B831_9EURO</name>
<comment type="similarity">
    <text evidence="2">Belongs to the serine/threonine dehydratase family.</text>
</comment>
<dbReference type="PANTHER" id="PTHR43050">
    <property type="entry name" value="SERINE / THREONINE RACEMASE FAMILY MEMBER"/>
    <property type="match status" value="1"/>
</dbReference>
<keyword evidence="3" id="KW-0663">Pyridoxal phosphate</keyword>
<dbReference type="SUPFAM" id="SSF53686">
    <property type="entry name" value="Tryptophan synthase beta subunit-like PLP-dependent enzymes"/>
    <property type="match status" value="1"/>
</dbReference>
<dbReference type="Gene3D" id="3.40.50.1100">
    <property type="match status" value="2"/>
</dbReference>
<evidence type="ECO:0000256" key="1">
    <source>
        <dbReference type="ARBA" id="ARBA00001933"/>
    </source>
</evidence>
<dbReference type="InterPro" id="IPR001926">
    <property type="entry name" value="TrpB-like_PALP"/>
</dbReference>
<dbReference type="InterPro" id="IPR036052">
    <property type="entry name" value="TrpB-like_PALP_sf"/>
</dbReference>
<keyword evidence="4" id="KW-0456">Lyase</keyword>
<protein>
    <recommendedName>
        <fullName evidence="5">Tryptophan synthase beta chain-like PALP domain-containing protein</fullName>
    </recommendedName>
</protein>